<dbReference type="HOGENOM" id="CLU_093902_1_0_1"/>
<keyword evidence="3" id="KW-0862">Zinc</keyword>
<dbReference type="FunCoup" id="H2API0">
    <property type="interactions" value="118"/>
</dbReference>
<keyword evidence="7" id="KW-1185">Reference proteome</keyword>
<dbReference type="GO" id="GO:0005739">
    <property type="term" value="C:mitochondrion"/>
    <property type="evidence" value="ECO:0007669"/>
    <property type="project" value="TreeGrafter"/>
</dbReference>
<evidence type="ECO:0000256" key="1">
    <source>
        <dbReference type="ARBA" id="ARBA00022723"/>
    </source>
</evidence>
<dbReference type="eggNOG" id="KOG3277">
    <property type="taxonomic scope" value="Eukaryota"/>
</dbReference>
<protein>
    <recommendedName>
        <fullName evidence="5">DNL-type domain-containing protein</fullName>
    </recommendedName>
</protein>
<keyword evidence="2 4" id="KW-0863">Zinc-finger</keyword>
<evidence type="ECO:0000256" key="2">
    <source>
        <dbReference type="ARBA" id="ARBA00022771"/>
    </source>
</evidence>
<evidence type="ECO:0000256" key="3">
    <source>
        <dbReference type="ARBA" id="ARBA00022833"/>
    </source>
</evidence>
<keyword evidence="1" id="KW-0479">Metal-binding</keyword>
<proteinExistence type="predicted"/>
<sequence length="180" mass="20288">MSVVCRRGIIGRVVPRISLLSRTYAPVLHLGYRATQTAKFGTIASYRYQQNNDFKHLGSFKVDQPKLMLAFTCKKCNNRSSHVISKQAYTKGTVLVTCPDCKNRHLIADHLKIFDDNHITIEDILKLKGESVSTSTDDLIFDEIPDALKESIGHYAKDAPAHLKKQLDNTTIHSLPHNED</sequence>
<feature type="domain" description="DNL-type" evidence="5">
    <location>
        <begin position="62"/>
        <end position="157"/>
    </location>
</feature>
<gene>
    <name evidence="6" type="primary">KAFR0A08460</name>
    <name evidence="6" type="ORF">KAFR_0A08460</name>
</gene>
<dbReference type="GO" id="GO:0006457">
    <property type="term" value="P:protein folding"/>
    <property type="evidence" value="ECO:0007669"/>
    <property type="project" value="TreeGrafter"/>
</dbReference>
<dbReference type="PANTHER" id="PTHR20922">
    <property type="entry name" value="DNL-TYPE ZINC FINGER PROTEIN"/>
    <property type="match status" value="1"/>
</dbReference>
<accession>H2API0</accession>
<evidence type="ECO:0000313" key="6">
    <source>
        <dbReference type="EMBL" id="CCF56280.1"/>
    </source>
</evidence>
<reference evidence="6 7" key="1">
    <citation type="journal article" date="2011" name="Proc. Natl. Acad. Sci. U.S.A.">
        <title>Evolutionary erosion of yeast sex chromosomes by mating-type switching accidents.</title>
        <authorList>
            <person name="Gordon J.L."/>
            <person name="Armisen D."/>
            <person name="Proux-Wera E."/>
            <person name="Oheigeartaigh S.S."/>
            <person name="Byrne K.P."/>
            <person name="Wolfe K.H."/>
        </authorList>
    </citation>
    <scope>NUCLEOTIDE SEQUENCE [LARGE SCALE GENOMIC DNA]</scope>
    <source>
        <strain evidence="7">ATCC 22294 / BCRC 22015 / CBS 2517 / CECT 1963 / NBRC 1671 / NRRL Y-8276</strain>
    </source>
</reference>
<evidence type="ECO:0000256" key="4">
    <source>
        <dbReference type="PROSITE-ProRule" id="PRU00834"/>
    </source>
</evidence>
<dbReference type="PROSITE" id="PS51501">
    <property type="entry name" value="ZF_DNL"/>
    <property type="match status" value="1"/>
</dbReference>
<dbReference type="PANTHER" id="PTHR20922:SF13">
    <property type="entry name" value="DNL-TYPE ZINC FINGER PROTEIN"/>
    <property type="match status" value="1"/>
</dbReference>
<evidence type="ECO:0000259" key="5">
    <source>
        <dbReference type="PROSITE" id="PS51501"/>
    </source>
</evidence>
<dbReference type="InterPro" id="IPR024158">
    <property type="entry name" value="Mt_import_TIM15"/>
</dbReference>
<organism evidence="6 7">
    <name type="scientific">Kazachstania africana (strain ATCC 22294 / BCRC 22015 / CBS 2517 / CECT 1963 / NBRC 1671 / NRRL Y-8276)</name>
    <name type="common">Yeast</name>
    <name type="synonym">Kluyveromyces africanus</name>
    <dbReference type="NCBI Taxonomy" id="1071382"/>
    <lineage>
        <taxon>Eukaryota</taxon>
        <taxon>Fungi</taxon>
        <taxon>Dikarya</taxon>
        <taxon>Ascomycota</taxon>
        <taxon>Saccharomycotina</taxon>
        <taxon>Saccharomycetes</taxon>
        <taxon>Saccharomycetales</taxon>
        <taxon>Saccharomycetaceae</taxon>
        <taxon>Kazachstania</taxon>
    </lineage>
</organism>
<dbReference type="GO" id="GO:0050821">
    <property type="term" value="P:protein stabilization"/>
    <property type="evidence" value="ECO:0007669"/>
    <property type="project" value="TreeGrafter"/>
</dbReference>
<dbReference type="GO" id="GO:0008270">
    <property type="term" value="F:zinc ion binding"/>
    <property type="evidence" value="ECO:0007669"/>
    <property type="project" value="UniProtKB-KW"/>
</dbReference>
<name>H2API0_KAZAF</name>
<dbReference type="Pfam" id="PF05180">
    <property type="entry name" value="zf-DNL"/>
    <property type="match status" value="1"/>
</dbReference>
<dbReference type="KEGG" id="kaf:KAFR_0A08460"/>
<evidence type="ECO:0000313" key="7">
    <source>
        <dbReference type="Proteomes" id="UP000005220"/>
    </source>
</evidence>
<dbReference type="GO" id="GO:0051087">
    <property type="term" value="F:protein-folding chaperone binding"/>
    <property type="evidence" value="ECO:0007669"/>
    <property type="project" value="TreeGrafter"/>
</dbReference>
<dbReference type="EMBL" id="HE650821">
    <property type="protein sequence ID" value="CCF56280.1"/>
    <property type="molecule type" value="Genomic_DNA"/>
</dbReference>
<dbReference type="InterPro" id="IPR007853">
    <property type="entry name" value="Znf_DNL-typ"/>
</dbReference>
<dbReference type="RefSeq" id="XP_003955415.1">
    <property type="nucleotide sequence ID" value="XM_003955366.1"/>
</dbReference>
<dbReference type="AlphaFoldDB" id="H2API0"/>
<dbReference type="OrthoDB" id="512667at2759"/>
<dbReference type="GeneID" id="13886260"/>
<dbReference type="Proteomes" id="UP000005220">
    <property type="component" value="Chromosome 1"/>
</dbReference>
<dbReference type="GO" id="GO:0030150">
    <property type="term" value="P:protein import into mitochondrial matrix"/>
    <property type="evidence" value="ECO:0007669"/>
    <property type="project" value="TreeGrafter"/>
</dbReference>
<dbReference type="InParanoid" id="H2API0"/>
<dbReference type="STRING" id="1071382.H2API0"/>